<dbReference type="EMBL" id="CP077062">
    <property type="protein sequence ID" value="QWZ08831.1"/>
    <property type="molecule type" value="Genomic_DNA"/>
</dbReference>
<gene>
    <name evidence="1" type="ORF">KRR39_02970</name>
</gene>
<sequence length="49" mass="5756">MNTREIELLSGWDERTTSEALVAFVKDTRRMPDYDELVSRLRALTLTRV</sequence>
<evidence type="ECO:0000313" key="1">
    <source>
        <dbReference type="EMBL" id="QWZ08831.1"/>
    </source>
</evidence>
<reference evidence="1" key="1">
    <citation type="submission" date="2021-06" db="EMBL/GenBank/DDBJ databases">
        <title>Complete genome sequence of Nocardioides sp. G188.</title>
        <authorList>
            <person name="Im W.-T."/>
        </authorList>
    </citation>
    <scope>NUCLEOTIDE SEQUENCE</scope>
    <source>
        <strain evidence="1">G188</strain>
    </source>
</reference>
<protein>
    <submittedName>
        <fullName evidence="1">Uncharacterized protein</fullName>
    </submittedName>
</protein>
<organism evidence="1 2">
    <name type="scientific">Nocardioides panacis</name>
    <dbReference type="NCBI Taxonomy" id="2849501"/>
    <lineage>
        <taxon>Bacteria</taxon>
        <taxon>Bacillati</taxon>
        <taxon>Actinomycetota</taxon>
        <taxon>Actinomycetes</taxon>
        <taxon>Propionibacteriales</taxon>
        <taxon>Nocardioidaceae</taxon>
        <taxon>Nocardioides</taxon>
    </lineage>
</organism>
<dbReference type="RefSeq" id="WP_216940677.1">
    <property type="nucleotide sequence ID" value="NZ_CP077062.1"/>
</dbReference>
<dbReference type="Proteomes" id="UP000683575">
    <property type="component" value="Chromosome"/>
</dbReference>
<keyword evidence="2" id="KW-1185">Reference proteome</keyword>
<dbReference type="KEGG" id="nps:KRR39_02970"/>
<accession>A0A975SZM6</accession>
<proteinExistence type="predicted"/>
<dbReference type="AlphaFoldDB" id="A0A975SZM6"/>
<evidence type="ECO:0000313" key="2">
    <source>
        <dbReference type="Proteomes" id="UP000683575"/>
    </source>
</evidence>
<name>A0A975SZM6_9ACTN</name>